<organism evidence="1 2">
    <name type="scientific">Smallanthus sonchifolius</name>
    <dbReference type="NCBI Taxonomy" id="185202"/>
    <lineage>
        <taxon>Eukaryota</taxon>
        <taxon>Viridiplantae</taxon>
        <taxon>Streptophyta</taxon>
        <taxon>Embryophyta</taxon>
        <taxon>Tracheophyta</taxon>
        <taxon>Spermatophyta</taxon>
        <taxon>Magnoliopsida</taxon>
        <taxon>eudicotyledons</taxon>
        <taxon>Gunneridae</taxon>
        <taxon>Pentapetalae</taxon>
        <taxon>asterids</taxon>
        <taxon>campanulids</taxon>
        <taxon>Asterales</taxon>
        <taxon>Asteraceae</taxon>
        <taxon>Asteroideae</taxon>
        <taxon>Heliantheae alliance</taxon>
        <taxon>Millerieae</taxon>
        <taxon>Smallanthus</taxon>
    </lineage>
</organism>
<protein>
    <submittedName>
        <fullName evidence="1">Uncharacterized protein</fullName>
    </submittedName>
</protein>
<sequence>MQGKCFFGLEKPQTTERVVEFIVNGDSHVPFRDSKLTMLLQDYFEDDKSKILMILCASPDPKELHKTVSTLEYWNKRLFMLLKSYCYW</sequence>
<keyword evidence="2" id="KW-1185">Reference proteome</keyword>
<reference evidence="2" key="1">
    <citation type="journal article" date="2022" name="Mol. Ecol. Resour.">
        <title>The genomes of chicory, endive, great burdock and yacon provide insights into Asteraceae palaeo-polyploidization history and plant inulin production.</title>
        <authorList>
            <person name="Fan W."/>
            <person name="Wang S."/>
            <person name="Wang H."/>
            <person name="Wang A."/>
            <person name="Jiang F."/>
            <person name="Liu H."/>
            <person name="Zhao H."/>
            <person name="Xu D."/>
            <person name="Zhang Y."/>
        </authorList>
    </citation>
    <scope>NUCLEOTIDE SEQUENCE [LARGE SCALE GENOMIC DNA]</scope>
    <source>
        <strain evidence="2">cv. Yunnan</strain>
    </source>
</reference>
<dbReference type="Proteomes" id="UP001056120">
    <property type="component" value="Linkage Group LG06"/>
</dbReference>
<name>A0ACB9J146_9ASTR</name>
<proteinExistence type="predicted"/>
<dbReference type="EMBL" id="CM042023">
    <property type="protein sequence ID" value="KAI3814019.1"/>
    <property type="molecule type" value="Genomic_DNA"/>
</dbReference>
<gene>
    <name evidence="1" type="ORF">L1987_18761</name>
</gene>
<comment type="caution">
    <text evidence="1">The sequence shown here is derived from an EMBL/GenBank/DDBJ whole genome shotgun (WGS) entry which is preliminary data.</text>
</comment>
<accession>A0ACB9J146</accession>
<reference evidence="1 2" key="2">
    <citation type="journal article" date="2022" name="Mol. Ecol. Resour.">
        <title>The genomes of chicory, endive, great burdock and yacon provide insights into Asteraceae paleo-polyploidization history and plant inulin production.</title>
        <authorList>
            <person name="Fan W."/>
            <person name="Wang S."/>
            <person name="Wang H."/>
            <person name="Wang A."/>
            <person name="Jiang F."/>
            <person name="Liu H."/>
            <person name="Zhao H."/>
            <person name="Xu D."/>
            <person name="Zhang Y."/>
        </authorList>
    </citation>
    <scope>NUCLEOTIDE SEQUENCE [LARGE SCALE GENOMIC DNA]</scope>
    <source>
        <strain evidence="2">cv. Yunnan</strain>
        <tissue evidence="1">Leaves</tissue>
    </source>
</reference>
<evidence type="ECO:0000313" key="1">
    <source>
        <dbReference type="EMBL" id="KAI3814019.1"/>
    </source>
</evidence>
<evidence type="ECO:0000313" key="2">
    <source>
        <dbReference type="Proteomes" id="UP001056120"/>
    </source>
</evidence>